<feature type="region of interest" description="Disordered" evidence="6">
    <location>
        <begin position="220"/>
        <end position="251"/>
    </location>
</feature>
<dbReference type="GO" id="GO:0008270">
    <property type="term" value="F:zinc ion binding"/>
    <property type="evidence" value="ECO:0007669"/>
    <property type="project" value="UniProtKB-KW"/>
</dbReference>
<protein>
    <recommendedName>
        <fullName evidence="7">UBR-type domain-containing protein</fullName>
    </recommendedName>
</protein>
<reference evidence="8" key="1">
    <citation type="journal article" date="2021" name="Nat. Commun.">
        <title>Genetic determinants of endophytism in the Arabidopsis root mycobiome.</title>
        <authorList>
            <person name="Mesny F."/>
            <person name="Miyauchi S."/>
            <person name="Thiergart T."/>
            <person name="Pickel B."/>
            <person name="Atanasova L."/>
            <person name="Karlsson M."/>
            <person name="Huettel B."/>
            <person name="Barry K.W."/>
            <person name="Haridas S."/>
            <person name="Chen C."/>
            <person name="Bauer D."/>
            <person name="Andreopoulos W."/>
            <person name="Pangilinan J."/>
            <person name="LaButti K."/>
            <person name="Riley R."/>
            <person name="Lipzen A."/>
            <person name="Clum A."/>
            <person name="Drula E."/>
            <person name="Henrissat B."/>
            <person name="Kohler A."/>
            <person name="Grigoriev I.V."/>
            <person name="Martin F.M."/>
            <person name="Hacquard S."/>
        </authorList>
    </citation>
    <scope>NUCLEOTIDE SEQUENCE</scope>
    <source>
        <strain evidence="8">MPI-SDFR-AT-0073</strain>
    </source>
</reference>
<accession>A0A9P8UBE6</accession>
<evidence type="ECO:0000256" key="6">
    <source>
        <dbReference type="SAM" id="MobiDB-lite"/>
    </source>
</evidence>
<sequence length="597" mass="66538">MEVIGCISACLHLAEGIAKQVDKFASAPKHIRHISSDVALVGRVLQQLHRTLASMHHNGRQVDLSADARKLTLECTARCDSVFQDVRRILTTIGGKASTIDPSTKLTFIQKATYMFYEKDLRDLRDELKGAKQNIVLINSVNQIALSMNDPVYVGSFKSCHVANSNSRYNNNCGAMDEMRVMLQLIYDNQHRGVTTLPSQETTVPLLPIDPVYGHEEPPYFTPNRGFGVQSNQSNQPNSAEQAPSQPNFAPMEWPNAIMRVHRNMVSVGWLKRNEIRWVNDPYESSMIDIHDKLSATQFQYITNRAKSHPAVSAEGTGNHNVGFRFSKGQRRNHRTINKQHYARQSGNPTGSSHYSSHGGKGEKETKYRNEDIVQRHGAVPVSPSRLKYRRGSTTVPQADAILSDAMRNACVDTGKERRRCEKLAKEEGERRKQEGHGDAEKEPRIPKSPCEPPAYDAHRFPGDNFSDSSTFSAHEIDSCGDLSDSDEEEYIDRLASAWATTVVERGSSSTAECSNTTKSCQVTFLKGQTIWQCHTCGSGDDVDFCASCFRATDHEGHSISKKKSDMDGRSCDCGRPELVLREVNCAIHGIVRPLSQ</sequence>
<keyword evidence="3" id="KW-0862">Zinc</keyword>
<feature type="compositionally biased region" description="Basic and acidic residues" evidence="6">
    <location>
        <begin position="414"/>
        <end position="446"/>
    </location>
</feature>
<dbReference type="PROSITE" id="PS51157">
    <property type="entry name" value="ZF_UBR"/>
    <property type="match status" value="1"/>
</dbReference>
<evidence type="ECO:0000313" key="8">
    <source>
        <dbReference type="EMBL" id="KAH6645291.1"/>
    </source>
</evidence>
<evidence type="ECO:0000313" key="9">
    <source>
        <dbReference type="Proteomes" id="UP000758603"/>
    </source>
</evidence>
<dbReference type="SMART" id="SM00396">
    <property type="entry name" value="ZnF_UBR1"/>
    <property type="match status" value="1"/>
</dbReference>
<dbReference type="RefSeq" id="XP_045951805.1">
    <property type="nucleotide sequence ID" value="XM_046094875.1"/>
</dbReference>
<evidence type="ECO:0000256" key="1">
    <source>
        <dbReference type="ARBA" id="ARBA00022723"/>
    </source>
</evidence>
<keyword evidence="2" id="KW-0863">Zinc-finger</keyword>
<name>A0A9P8UBE6_9PEZI</name>
<evidence type="ECO:0000256" key="3">
    <source>
        <dbReference type="ARBA" id="ARBA00022833"/>
    </source>
</evidence>
<keyword evidence="9" id="KW-1185">Reference proteome</keyword>
<feature type="coiled-coil region" evidence="5">
    <location>
        <begin position="114"/>
        <end position="141"/>
    </location>
</feature>
<feature type="region of interest" description="Disordered" evidence="6">
    <location>
        <begin position="414"/>
        <end position="464"/>
    </location>
</feature>
<dbReference type="EMBL" id="JAGPXC010000011">
    <property type="protein sequence ID" value="KAH6645291.1"/>
    <property type="molecule type" value="Genomic_DNA"/>
</dbReference>
<feature type="zinc finger region" description="UBR-type" evidence="4">
    <location>
        <begin position="519"/>
        <end position="591"/>
    </location>
</feature>
<dbReference type="Gene3D" id="2.10.110.30">
    <property type="match status" value="1"/>
</dbReference>
<feature type="compositionally biased region" description="Polar residues" evidence="6">
    <location>
        <begin position="229"/>
        <end position="248"/>
    </location>
</feature>
<dbReference type="CDD" id="cd19670">
    <property type="entry name" value="UBR-box_UBR1_2_3"/>
    <property type="match status" value="1"/>
</dbReference>
<feature type="compositionally biased region" description="Basic and acidic residues" evidence="6">
    <location>
        <begin position="360"/>
        <end position="375"/>
    </location>
</feature>
<organism evidence="8 9">
    <name type="scientific">Truncatella angustata</name>
    <dbReference type="NCBI Taxonomy" id="152316"/>
    <lineage>
        <taxon>Eukaryota</taxon>
        <taxon>Fungi</taxon>
        <taxon>Dikarya</taxon>
        <taxon>Ascomycota</taxon>
        <taxon>Pezizomycotina</taxon>
        <taxon>Sordariomycetes</taxon>
        <taxon>Xylariomycetidae</taxon>
        <taxon>Amphisphaeriales</taxon>
        <taxon>Sporocadaceae</taxon>
        <taxon>Truncatella</taxon>
    </lineage>
</organism>
<evidence type="ECO:0000256" key="4">
    <source>
        <dbReference type="PROSITE-ProRule" id="PRU00508"/>
    </source>
</evidence>
<dbReference type="Pfam" id="PF02207">
    <property type="entry name" value="zf-UBR"/>
    <property type="match status" value="1"/>
</dbReference>
<dbReference type="Proteomes" id="UP000758603">
    <property type="component" value="Unassembled WGS sequence"/>
</dbReference>
<proteinExistence type="predicted"/>
<comment type="caution">
    <text evidence="8">The sequence shown here is derived from an EMBL/GenBank/DDBJ whole genome shotgun (WGS) entry which is preliminary data.</text>
</comment>
<gene>
    <name evidence="8" type="ORF">BKA67DRAFT_110074</name>
</gene>
<keyword evidence="1" id="KW-0479">Metal-binding</keyword>
<keyword evidence="5" id="KW-0175">Coiled coil</keyword>
<evidence type="ECO:0000259" key="7">
    <source>
        <dbReference type="PROSITE" id="PS51157"/>
    </source>
</evidence>
<evidence type="ECO:0000256" key="5">
    <source>
        <dbReference type="SAM" id="Coils"/>
    </source>
</evidence>
<feature type="region of interest" description="Disordered" evidence="6">
    <location>
        <begin position="341"/>
        <end position="394"/>
    </location>
</feature>
<dbReference type="AlphaFoldDB" id="A0A9P8UBE6"/>
<feature type="domain" description="UBR-type" evidence="7">
    <location>
        <begin position="519"/>
        <end position="591"/>
    </location>
</feature>
<evidence type="ECO:0000256" key="2">
    <source>
        <dbReference type="ARBA" id="ARBA00022771"/>
    </source>
</evidence>
<dbReference type="GeneID" id="70123768"/>
<dbReference type="OrthoDB" id="3694717at2759"/>
<dbReference type="InterPro" id="IPR003126">
    <property type="entry name" value="Znf_UBR"/>
</dbReference>